<feature type="compositionally biased region" description="Polar residues" evidence="1">
    <location>
        <begin position="722"/>
        <end position="733"/>
    </location>
</feature>
<feature type="region of interest" description="Disordered" evidence="1">
    <location>
        <begin position="803"/>
        <end position="828"/>
    </location>
</feature>
<dbReference type="InterPro" id="IPR040292">
    <property type="entry name" value="C2orf78-like"/>
</dbReference>
<dbReference type="GeneTree" id="ENSGT00390000014208"/>
<dbReference type="Proteomes" id="UP000694415">
    <property type="component" value="Unplaced"/>
</dbReference>
<dbReference type="PANTHER" id="PTHR31466:SF9">
    <property type="entry name" value="GENE 5591-RELATED"/>
    <property type="match status" value="1"/>
</dbReference>
<protein>
    <recommendedName>
        <fullName evidence="2">DUF4629 domain-containing protein</fullName>
    </recommendedName>
</protein>
<feature type="region of interest" description="Disordered" evidence="1">
    <location>
        <begin position="427"/>
        <end position="448"/>
    </location>
</feature>
<feature type="region of interest" description="Disordered" evidence="1">
    <location>
        <begin position="335"/>
        <end position="372"/>
    </location>
</feature>
<keyword evidence="4" id="KW-1185">Reference proteome</keyword>
<dbReference type="Pfam" id="PF15442">
    <property type="entry name" value="DUF4629"/>
    <property type="match status" value="1"/>
</dbReference>
<reference evidence="3" key="2">
    <citation type="submission" date="2025-09" db="UniProtKB">
        <authorList>
            <consortium name="Ensembl"/>
        </authorList>
    </citation>
    <scope>IDENTIFICATION</scope>
</reference>
<feature type="compositionally biased region" description="Basic and acidic residues" evidence="1">
    <location>
        <begin position="804"/>
        <end position="824"/>
    </location>
</feature>
<feature type="region of interest" description="Disordered" evidence="1">
    <location>
        <begin position="482"/>
        <end position="554"/>
    </location>
</feature>
<dbReference type="Ensembl" id="ENSMSIT00000000893.1">
    <property type="protein sequence ID" value="ENSMSIP00000000682.1"/>
    <property type="gene ID" value="ENSMSIG00000000715.1"/>
</dbReference>
<feature type="compositionally biased region" description="Basic and acidic residues" evidence="1">
    <location>
        <begin position="434"/>
        <end position="444"/>
    </location>
</feature>
<evidence type="ECO:0000256" key="1">
    <source>
        <dbReference type="SAM" id="MobiDB-lite"/>
    </source>
</evidence>
<organism evidence="3 4">
    <name type="scientific">Mus spicilegus</name>
    <name type="common">Mound-building mouse</name>
    <dbReference type="NCBI Taxonomy" id="10103"/>
    <lineage>
        <taxon>Eukaryota</taxon>
        <taxon>Metazoa</taxon>
        <taxon>Chordata</taxon>
        <taxon>Craniata</taxon>
        <taxon>Vertebrata</taxon>
        <taxon>Euteleostomi</taxon>
        <taxon>Mammalia</taxon>
        <taxon>Eutheria</taxon>
        <taxon>Euarchontoglires</taxon>
        <taxon>Glires</taxon>
        <taxon>Rodentia</taxon>
        <taxon>Myomorpha</taxon>
        <taxon>Muroidea</taxon>
        <taxon>Muridae</taxon>
        <taxon>Murinae</taxon>
        <taxon>Mus</taxon>
        <taxon>Mus</taxon>
    </lineage>
</organism>
<dbReference type="AlphaFoldDB" id="A0A8C6G585"/>
<feature type="domain" description="DUF4629" evidence="2">
    <location>
        <begin position="432"/>
        <end position="576"/>
    </location>
</feature>
<dbReference type="InterPro" id="IPR027898">
    <property type="entry name" value="DUF4629"/>
</dbReference>
<feature type="region of interest" description="Disordered" evidence="1">
    <location>
        <begin position="656"/>
        <end position="678"/>
    </location>
</feature>
<reference evidence="3" key="1">
    <citation type="submission" date="2025-08" db="UniProtKB">
        <authorList>
            <consortium name="Ensembl"/>
        </authorList>
    </citation>
    <scope>IDENTIFICATION</scope>
</reference>
<feature type="compositionally biased region" description="Basic and acidic residues" evidence="1">
    <location>
        <begin position="482"/>
        <end position="493"/>
    </location>
</feature>
<evidence type="ECO:0000259" key="2">
    <source>
        <dbReference type="Pfam" id="PF15442"/>
    </source>
</evidence>
<evidence type="ECO:0000313" key="3">
    <source>
        <dbReference type="Ensembl" id="ENSMSIP00000000682.1"/>
    </source>
</evidence>
<evidence type="ECO:0000313" key="4">
    <source>
        <dbReference type="Proteomes" id="UP000694415"/>
    </source>
</evidence>
<sequence length="853" mass="93399">ISPFFGTESGLQPSLPVMSNSTYSGRVCNTSSASTPAVSLAWPLPPSTNTSLQLITGRAYLNPHAGMTMLVELTDQSQNSTSALFYPGVLKWDLTESKDRGDVLQKFNMTITDQDTALSSLSVTSQCDKILDSNTKAPFHPSLLTSFVQVTPPQVPDQGYSLAPSYQDGSQVYYYNHNSLDRLIPREPGQCLQPYSSVSYPVSEESAPQQEMVMVGKEIQPRNVQIPISTSGFSYSTSDQIMPDISLLVVDMKTSQGLLPSGQTVSLLQSPELCNISTEVFQMRTLPVNGDRLLTAPVYSSSEFLTLPLAPSLEERENEIMLEMKAELSMPRDAYEGTKENQGPSHLPLVHPDCTDTRSLRPKSASDNASMEGISVGLEEQEKLENETGSRNNFDDLTTLGAGNHLPQFFKTLKDIDRGPPLQSWRVMSSSSEKVTKNDLKASDLLDGAPQAKIQHQDLVMGEGSGGCAKDKERATDNIAKHLEGKAPKEAPSRHRRGGRQGQERPSGLENNSKKTEELKQSRNRVKAEEKPTIPKTKRKRKSLEFSQNSFKKPRTKLGMHMLESVQVFHPLGKKSEKRSGISSFGGLRTSTNIKDLGLGPGPGPATPALLNMPPGGRGPDGIPGKSQRAKISAHKECTSPSQYQLPPPGKVKLVPLPFPTLDQPQARPASRKPLPLASHRPTAAYPVRLHPHSAHPSQPAPVSTSLMASANSAPPISSSATQPNVANTSQSSAMPQLAYMRLVPYRASSHPSFQRELISSARNKAPSPPKTQTQLQLQDFSCQSIPWRKVDILGPVISQPITKEQRPEREAMKRRAQQERENAAKCSSPGKLQLFLHRETDMEISQYYGYAM</sequence>
<proteinExistence type="predicted"/>
<accession>A0A8C6G585</accession>
<name>A0A8C6G585_MUSSI</name>
<feature type="compositionally biased region" description="Low complexity" evidence="1">
    <location>
        <begin position="709"/>
        <end position="721"/>
    </location>
</feature>
<feature type="region of interest" description="Disordered" evidence="1">
    <location>
        <begin position="690"/>
        <end position="733"/>
    </location>
</feature>
<feature type="compositionally biased region" description="Basic and acidic residues" evidence="1">
    <location>
        <begin position="512"/>
        <end position="533"/>
    </location>
</feature>
<dbReference type="PANTHER" id="PTHR31466">
    <property type="entry name" value="GENE 5591-RELATED"/>
    <property type="match status" value="1"/>
</dbReference>